<keyword evidence="2" id="KW-1185">Reference proteome</keyword>
<dbReference type="EMBL" id="JAULSV010000005">
    <property type="protein sequence ID" value="KAK0643001.1"/>
    <property type="molecule type" value="Genomic_DNA"/>
</dbReference>
<proteinExistence type="predicted"/>
<evidence type="ECO:0000313" key="1">
    <source>
        <dbReference type="EMBL" id="KAK0643001.1"/>
    </source>
</evidence>
<gene>
    <name evidence="1" type="ORF">B0T16DRAFT_512085</name>
</gene>
<comment type="caution">
    <text evidence="1">The sequence shown here is derived from an EMBL/GenBank/DDBJ whole genome shotgun (WGS) entry which is preliminary data.</text>
</comment>
<accession>A0AA39Y0Q0</accession>
<evidence type="ECO:0000313" key="2">
    <source>
        <dbReference type="Proteomes" id="UP001174936"/>
    </source>
</evidence>
<sequence>MPVEIRSNINKSRVVFVFDNFPNEEHPLRLQDDVLSQLTPAQKSGTFIHLYCDELILQDCNLSGIRWLRIIARVIRAEPGKIKVVLEGLPTLTLIAREVPMEVSVAAGQNSAAARPLGPIAPGAVGRQHSLLIPERTEDPKSVPPPIYAVQPEELRRPSIEDYEEKNKETHLHIFLGTSTDTRSLVQCKSICSYIMALTRWEKDQADLFAQASSLLRRLEVPVLQTLGVKNLGYFVPKTTPDGAKRALDAWLQAATALNKQYTDVKLEDKIGALQHAAVSTIVTTLVDMAQSDAHFNLPRLEYKAAATREAVVKAQAGFHEYEGKLEVANAEFQDKLEGWRKKQQQKAETDKWWRWAEVVIDIGLSIWSIAGVVKAAGSSLTKRADKFKKMQDSIKKADNMKNLTEMFERMGKAHSILEAAKKELSGPNKQSADAITAKANAMRQGLSSFRAPEHVAGAFDWYELKTAWDDFEIDSEAQLHDMEKVDPAIPGLSEFGAETRKLLVRARSLISAQRDAQEAEEAYLTAVAHAESLKEREKRYAAVRRAADTNTAAPSLSAVKLFLEAELVAVSRWLFLSFHEWILAWAYANGLRVLPDLPRPRVDEMSLVTLLRDVALCVSSLEQSAIFGWQPGKKTLVFRTSDSRSIFEPLWKKMLVDVGQVRFSIPPGLPKAKPQSYVRAARVFIQGLKLPSPGGATADTPTRPEDLTVATYITFGPHLGQRDAKGLPFMCYAEPLGRKCETDFTTGAVEADAVFHSAGVDRERGVRPALYSTGTIQLLPPDAGVESTREPYHEWMASDVSGMTLEVDVEFSNYDAAM</sequence>
<protein>
    <submittedName>
        <fullName evidence="1">Uncharacterized protein</fullName>
    </submittedName>
</protein>
<dbReference type="Proteomes" id="UP001174936">
    <property type="component" value="Unassembled WGS sequence"/>
</dbReference>
<name>A0AA39Y0Q0_9PEZI</name>
<dbReference type="AlphaFoldDB" id="A0AA39Y0Q0"/>
<reference evidence="1" key="1">
    <citation type="submission" date="2023-06" db="EMBL/GenBank/DDBJ databases">
        <title>Genome-scale phylogeny and comparative genomics of the fungal order Sordariales.</title>
        <authorList>
            <consortium name="Lawrence Berkeley National Laboratory"/>
            <person name="Hensen N."/>
            <person name="Bonometti L."/>
            <person name="Westerberg I."/>
            <person name="Brannstrom I.O."/>
            <person name="Guillou S."/>
            <person name="Cros-Aarteil S."/>
            <person name="Calhoun S."/>
            <person name="Haridas S."/>
            <person name="Kuo A."/>
            <person name="Mondo S."/>
            <person name="Pangilinan J."/>
            <person name="Riley R."/>
            <person name="Labutti K."/>
            <person name="Andreopoulos B."/>
            <person name="Lipzen A."/>
            <person name="Chen C."/>
            <person name="Yanf M."/>
            <person name="Daum C."/>
            <person name="Ng V."/>
            <person name="Clum A."/>
            <person name="Steindorff A."/>
            <person name="Ohm R."/>
            <person name="Martin F."/>
            <person name="Silar P."/>
            <person name="Natvig D."/>
            <person name="Lalanne C."/>
            <person name="Gautier V."/>
            <person name="Ament-Velasquez S.L."/>
            <person name="Kruys A."/>
            <person name="Hutchinson M.I."/>
            <person name="Powell A.J."/>
            <person name="Barry K."/>
            <person name="Miller A.N."/>
            <person name="Grigoriev I.V."/>
            <person name="Debuchy R."/>
            <person name="Gladieux P."/>
            <person name="Thoren M.H."/>
            <person name="Johannesson H."/>
        </authorList>
    </citation>
    <scope>NUCLEOTIDE SEQUENCE</scope>
    <source>
        <strain evidence="1">SMH2532-1</strain>
    </source>
</reference>
<organism evidence="1 2">
    <name type="scientific">Cercophora newfieldiana</name>
    <dbReference type="NCBI Taxonomy" id="92897"/>
    <lineage>
        <taxon>Eukaryota</taxon>
        <taxon>Fungi</taxon>
        <taxon>Dikarya</taxon>
        <taxon>Ascomycota</taxon>
        <taxon>Pezizomycotina</taxon>
        <taxon>Sordariomycetes</taxon>
        <taxon>Sordariomycetidae</taxon>
        <taxon>Sordariales</taxon>
        <taxon>Lasiosphaeriaceae</taxon>
        <taxon>Cercophora</taxon>
    </lineage>
</organism>